<dbReference type="EMBL" id="CP001663">
    <property type="protein sequence ID" value="AFP40952.1"/>
    <property type="molecule type" value="Genomic_DNA"/>
</dbReference>
<feature type="region of interest" description="Disordered" evidence="1">
    <location>
        <begin position="1"/>
        <end position="55"/>
    </location>
</feature>
<evidence type="ECO:0000256" key="1">
    <source>
        <dbReference type="SAM" id="MobiDB-lite"/>
    </source>
</evidence>
<reference evidence="2 3" key="2">
    <citation type="journal article" date="2009" name="Genome Res.">
        <title>Ortho-proteogenomics: multiple proteomes investigation through orthology and a new MS-based protocol.</title>
        <authorList>
            <person name="Gallien S."/>
            <person name="Perrodou E."/>
            <person name="Carapito C."/>
            <person name="Deshayes C."/>
            <person name="Reyrat J.M."/>
            <person name="Van Dorsselaer A."/>
            <person name="Poch O."/>
            <person name="Schaeffer C."/>
            <person name="Lecompte O."/>
        </authorList>
    </citation>
    <scope>NUCLEOTIDE SEQUENCE [LARGE SCALE GENOMIC DNA]</scope>
    <source>
        <strain evidence="3">ATCC 700084 / mc(2)155</strain>
    </source>
</reference>
<dbReference type="KEGG" id="msg:MSMEI_4498"/>
<name>I7G5M7_MYCS2</name>
<proteinExistence type="predicted"/>
<dbReference type="Proteomes" id="UP000006158">
    <property type="component" value="Chromosome"/>
</dbReference>
<dbReference type="AlphaFoldDB" id="I7G5M7"/>
<evidence type="ECO:0000313" key="3">
    <source>
        <dbReference type="Proteomes" id="UP000006158"/>
    </source>
</evidence>
<accession>I7G5M7</accession>
<dbReference type="PATRIC" id="fig|246196.56.peg.4602"/>
<evidence type="ECO:0000313" key="2">
    <source>
        <dbReference type="EMBL" id="AFP40952.1"/>
    </source>
</evidence>
<reference evidence="2 3" key="1">
    <citation type="journal article" date="2007" name="Genome Biol.">
        <title>Interrupted coding sequences in Mycobacterium smegmatis: authentic mutations or sequencing errors?</title>
        <authorList>
            <person name="Deshayes C."/>
            <person name="Perrodou E."/>
            <person name="Gallien S."/>
            <person name="Euphrasie D."/>
            <person name="Schaeffer C."/>
            <person name="Van-Dorsselaer A."/>
            <person name="Poch O."/>
            <person name="Lecompte O."/>
            <person name="Reyrat J.M."/>
        </authorList>
    </citation>
    <scope>NUCLEOTIDE SEQUENCE [LARGE SCALE GENOMIC DNA]</scope>
    <source>
        <strain evidence="3">ATCC 700084 / mc(2)155</strain>
    </source>
</reference>
<gene>
    <name evidence="2" type="ordered locus">MSMEI_4498</name>
</gene>
<protein>
    <submittedName>
        <fullName evidence="2">Uncharacterized protein</fullName>
    </submittedName>
</protein>
<sequence>MVVVAPPSAHQVHGVGGDGPQDARYDGGQGPPQPTPVSTGHRRRQGRAAAPGGGRQRIVQYGYAGADGADIADAVDRAQAEVYNVTERRASEDSSVLDDLLQPTLESSTRSNRGPGYPMVSPPDSPSSMKSPRVCTAGR</sequence>
<feature type="region of interest" description="Disordered" evidence="1">
    <location>
        <begin position="86"/>
        <end position="139"/>
    </location>
</feature>
<organism evidence="2 3">
    <name type="scientific">Mycolicibacterium smegmatis (strain ATCC 700084 / mc(2)155)</name>
    <name type="common">Mycobacterium smegmatis</name>
    <dbReference type="NCBI Taxonomy" id="246196"/>
    <lineage>
        <taxon>Bacteria</taxon>
        <taxon>Bacillati</taxon>
        <taxon>Actinomycetota</taxon>
        <taxon>Actinomycetes</taxon>
        <taxon>Mycobacteriales</taxon>
        <taxon>Mycobacteriaceae</taxon>
        <taxon>Mycolicibacterium</taxon>
    </lineage>
</organism>